<reference evidence="2" key="1">
    <citation type="journal article" date="2023" name="G3 (Bethesda)">
        <title>A reference genome for the long-term kleptoplast-retaining sea slug Elysia crispata morphotype clarki.</title>
        <authorList>
            <person name="Eastman K.E."/>
            <person name="Pendleton A.L."/>
            <person name="Shaikh M.A."/>
            <person name="Suttiyut T."/>
            <person name="Ogas R."/>
            <person name="Tomko P."/>
            <person name="Gavelis G."/>
            <person name="Widhalm J.R."/>
            <person name="Wisecaver J.H."/>
        </authorList>
    </citation>
    <scope>NUCLEOTIDE SEQUENCE</scope>
    <source>
        <strain evidence="2">ECLA1</strain>
    </source>
</reference>
<gene>
    <name evidence="2" type="ORF">RRG08_025121</name>
</gene>
<evidence type="ECO:0000313" key="2">
    <source>
        <dbReference type="EMBL" id="KAK3788396.1"/>
    </source>
</evidence>
<keyword evidence="1" id="KW-1133">Transmembrane helix</keyword>
<dbReference type="AlphaFoldDB" id="A0AAE1AJQ0"/>
<protein>
    <submittedName>
        <fullName evidence="2">Uncharacterized protein</fullName>
    </submittedName>
</protein>
<keyword evidence="1" id="KW-0472">Membrane</keyword>
<organism evidence="2 3">
    <name type="scientific">Elysia crispata</name>
    <name type="common">lettuce slug</name>
    <dbReference type="NCBI Taxonomy" id="231223"/>
    <lineage>
        <taxon>Eukaryota</taxon>
        <taxon>Metazoa</taxon>
        <taxon>Spiralia</taxon>
        <taxon>Lophotrochozoa</taxon>
        <taxon>Mollusca</taxon>
        <taxon>Gastropoda</taxon>
        <taxon>Heterobranchia</taxon>
        <taxon>Euthyneura</taxon>
        <taxon>Panpulmonata</taxon>
        <taxon>Sacoglossa</taxon>
        <taxon>Placobranchoidea</taxon>
        <taxon>Plakobranchidae</taxon>
        <taxon>Elysia</taxon>
    </lineage>
</organism>
<dbReference type="Proteomes" id="UP001283361">
    <property type="component" value="Unassembled WGS sequence"/>
</dbReference>
<accession>A0AAE1AJQ0</accession>
<keyword evidence="3" id="KW-1185">Reference proteome</keyword>
<name>A0AAE1AJQ0_9GAST</name>
<evidence type="ECO:0000313" key="3">
    <source>
        <dbReference type="Proteomes" id="UP001283361"/>
    </source>
</evidence>
<proteinExistence type="predicted"/>
<dbReference type="EMBL" id="JAWDGP010001769">
    <property type="protein sequence ID" value="KAK3788396.1"/>
    <property type="molecule type" value="Genomic_DNA"/>
</dbReference>
<evidence type="ECO:0000256" key="1">
    <source>
        <dbReference type="SAM" id="Phobius"/>
    </source>
</evidence>
<keyword evidence="1" id="KW-0812">Transmembrane</keyword>
<feature type="transmembrane region" description="Helical" evidence="1">
    <location>
        <begin position="77"/>
        <end position="96"/>
    </location>
</feature>
<sequence length="130" mass="14957">MEPRWYSHQYGGRQSLEPRVKANIPRPAPSHAIATSSGVLENHVYMLAVETAFNQHYSFLEQLGSFIRVKIIINLKIYLLLYHSILMLSSTFGLIYRCMSPSDWLFGSREFLMLLDSSRPPPLPPSFLRT</sequence>
<comment type="caution">
    <text evidence="2">The sequence shown here is derived from an EMBL/GenBank/DDBJ whole genome shotgun (WGS) entry which is preliminary data.</text>
</comment>